<dbReference type="InterPro" id="IPR003730">
    <property type="entry name" value="Cu_polyphenol_OxRdtase"/>
</dbReference>
<evidence type="ECO:0000256" key="8">
    <source>
        <dbReference type="ARBA" id="ARBA00047989"/>
    </source>
</evidence>
<evidence type="ECO:0000256" key="9">
    <source>
        <dbReference type="ARBA" id="ARBA00048968"/>
    </source>
</evidence>
<dbReference type="Proteomes" id="UP000070160">
    <property type="component" value="Unassembled WGS sequence"/>
</dbReference>
<dbReference type="EMBL" id="LSDT01000017">
    <property type="protein sequence ID" value="KXB92259.1"/>
    <property type="molecule type" value="Genomic_DNA"/>
</dbReference>
<dbReference type="Gene3D" id="3.60.140.10">
    <property type="entry name" value="CNF1/YfiH-like putative cysteine hydrolases"/>
    <property type="match status" value="1"/>
</dbReference>
<dbReference type="SUPFAM" id="SSF64438">
    <property type="entry name" value="CNF1/YfiH-like putative cysteine hydrolases"/>
    <property type="match status" value="1"/>
</dbReference>
<comment type="function">
    <text evidence="2">Purine nucleoside enzyme that catalyzes the phosphorolysis of adenosine and inosine nucleosides, yielding D-ribose 1-phosphate and the respective free bases, adenine and hypoxanthine. Also catalyzes the phosphorolysis of S-methyl-5'-thioadenosine into adenine and S-methyl-5-thio-alpha-D-ribose 1-phosphate. Also has adenosine deaminase activity.</text>
</comment>
<evidence type="ECO:0000256" key="11">
    <source>
        <dbReference type="RuleBase" id="RU361274"/>
    </source>
</evidence>
<comment type="catalytic activity">
    <reaction evidence="8">
        <text>adenosine + H2O + H(+) = inosine + NH4(+)</text>
        <dbReference type="Rhea" id="RHEA:24408"/>
        <dbReference type="ChEBI" id="CHEBI:15377"/>
        <dbReference type="ChEBI" id="CHEBI:15378"/>
        <dbReference type="ChEBI" id="CHEBI:16335"/>
        <dbReference type="ChEBI" id="CHEBI:17596"/>
        <dbReference type="ChEBI" id="CHEBI:28938"/>
        <dbReference type="EC" id="3.5.4.4"/>
    </reaction>
    <physiologicalReaction direction="left-to-right" evidence="8">
        <dbReference type="Rhea" id="RHEA:24409"/>
    </physiologicalReaction>
</comment>
<comment type="catalytic activity">
    <reaction evidence="1">
        <text>inosine + phosphate = alpha-D-ribose 1-phosphate + hypoxanthine</text>
        <dbReference type="Rhea" id="RHEA:27646"/>
        <dbReference type="ChEBI" id="CHEBI:17368"/>
        <dbReference type="ChEBI" id="CHEBI:17596"/>
        <dbReference type="ChEBI" id="CHEBI:43474"/>
        <dbReference type="ChEBI" id="CHEBI:57720"/>
        <dbReference type="EC" id="2.4.2.1"/>
    </reaction>
    <physiologicalReaction direction="left-to-right" evidence="1">
        <dbReference type="Rhea" id="RHEA:27647"/>
    </physiologicalReaction>
</comment>
<keyword evidence="4" id="KW-0808">Transferase</keyword>
<dbReference type="RefSeq" id="WP_062485334.1">
    <property type="nucleotide sequence ID" value="NZ_KQ960936.1"/>
</dbReference>
<dbReference type="InterPro" id="IPR038371">
    <property type="entry name" value="Cu_polyphenol_OxRdtase_sf"/>
</dbReference>
<evidence type="ECO:0000313" key="13">
    <source>
        <dbReference type="Proteomes" id="UP000070160"/>
    </source>
</evidence>
<keyword evidence="7" id="KW-0862">Zinc</keyword>
<reference evidence="13" key="1">
    <citation type="submission" date="2016-01" db="EMBL/GenBank/DDBJ databases">
        <authorList>
            <person name="Mitreva M."/>
            <person name="Pepin K.H."/>
            <person name="Mihindukulasuriya K.A."/>
            <person name="Fulton R."/>
            <person name="Fronick C."/>
            <person name="O'Laughlin M."/>
            <person name="Miner T."/>
            <person name="Herter B."/>
            <person name="Rosa B.A."/>
            <person name="Cordes M."/>
            <person name="Tomlinson C."/>
            <person name="Wollam A."/>
            <person name="Palsikar V.B."/>
            <person name="Mardis E.R."/>
            <person name="Wilson R.K."/>
        </authorList>
    </citation>
    <scope>NUCLEOTIDE SEQUENCE [LARGE SCALE GENOMIC DNA]</scope>
    <source>
        <strain evidence="13">KA00182</strain>
    </source>
</reference>
<keyword evidence="5" id="KW-0479">Metal-binding</keyword>
<dbReference type="PATRIC" id="fig|1588748.3.peg.555"/>
<evidence type="ECO:0000256" key="1">
    <source>
        <dbReference type="ARBA" id="ARBA00000553"/>
    </source>
</evidence>
<evidence type="ECO:0000256" key="6">
    <source>
        <dbReference type="ARBA" id="ARBA00022801"/>
    </source>
</evidence>
<evidence type="ECO:0000256" key="3">
    <source>
        <dbReference type="ARBA" id="ARBA00007353"/>
    </source>
</evidence>
<evidence type="ECO:0000256" key="4">
    <source>
        <dbReference type="ARBA" id="ARBA00022679"/>
    </source>
</evidence>
<evidence type="ECO:0000313" key="12">
    <source>
        <dbReference type="EMBL" id="KXB92259.1"/>
    </source>
</evidence>
<name>A0A134CJG5_9FIRM</name>
<evidence type="ECO:0000256" key="2">
    <source>
        <dbReference type="ARBA" id="ARBA00003215"/>
    </source>
</evidence>
<dbReference type="InterPro" id="IPR011324">
    <property type="entry name" value="Cytotoxic_necrot_fac-like_cat"/>
</dbReference>
<gene>
    <name evidence="12" type="ORF">HMPREF3182_00585</name>
</gene>
<comment type="similarity">
    <text evidence="3 11">Belongs to the purine nucleoside phosphorylase YfiH/LACC1 family.</text>
</comment>
<keyword evidence="6" id="KW-0378">Hydrolase</keyword>
<protein>
    <recommendedName>
        <fullName evidence="11">Purine nucleoside phosphorylase</fullName>
    </recommendedName>
</protein>
<dbReference type="GO" id="GO:0016787">
    <property type="term" value="F:hydrolase activity"/>
    <property type="evidence" value="ECO:0007669"/>
    <property type="project" value="UniProtKB-KW"/>
</dbReference>
<dbReference type="Pfam" id="PF02578">
    <property type="entry name" value="Cu-oxidase_4"/>
    <property type="match status" value="1"/>
</dbReference>
<evidence type="ECO:0000256" key="7">
    <source>
        <dbReference type="ARBA" id="ARBA00022833"/>
    </source>
</evidence>
<proteinExistence type="inferred from homology"/>
<evidence type="ECO:0000256" key="10">
    <source>
        <dbReference type="ARBA" id="ARBA00049893"/>
    </source>
</evidence>
<dbReference type="AlphaFoldDB" id="A0A134CJG5"/>
<keyword evidence="13" id="KW-1185">Reference proteome</keyword>
<dbReference type="PANTHER" id="PTHR30616">
    <property type="entry name" value="UNCHARACTERIZED PROTEIN YFIH"/>
    <property type="match status" value="1"/>
</dbReference>
<dbReference type="PANTHER" id="PTHR30616:SF2">
    <property type="entry name" value="PURINE NUCLEOSIDE PHOSPHORYLASE LACC1"/>
    <property type="match status" value="1"/>
</dbReference>
<evidence type="ECO:0000256" key="5">
    <source>
        <dbReference type="ARBA" id="ARBA00022723"/>
    </source>
</evidence>
<accession>A0A134CJG5</accession>
<dbReference type="CDD" id="cd16833">
    <property type="entry name" value="YfiH"/>
    <property type="match status" value="1"/>
</dbReference>
<organism evidence="12 13">
    <name type="scientific">Megasphaera hutchinsoni</name>
    <dbReference type="NCBI Taxonomy" id="1588748"/>
    <lineage>
        <taxon>Bacteria</taxon>
        <taxon>Bacillati</taxon>
        <taxon>Bacillota</taxon>
        <taxon>Negativicutes</taxon>
        <taxon>Veillonellales</taxon>
        <taxon>Veillonellaceae</taxon>
        <taxon>Megasphaera</taxon>
    </lineage>
</organism>
<dbReference type="STRING" id="1588748.HMPREF3182_00585"/>
<comment type="catalytic activity">
    <reaction evidence="9">
        <text>adenosine + phosphate = alpha-D-ribose 1-phosphate + adenine</text>
        <dbReference type="Rhea" id="RHEA:27642"/>
        <dbReference type="ChEBI" id="CHEBI:16335"/>
        <dbReference type="ChEBI" id="CHEBI:16708"/>
        <dbReference type="ChEBI" id="CHEBI:43474"/>
        <dbReference type="ChEBI" id="CHEBI:57720"/>
        <dbReference type="EC" id="2.4.2.1"/>
    </reaction>
    <physiologicalReaction direction="left-to-right" evidence="9">
        <dbReference type="Rhea" id="RHEA:27643"/>
    </physiologicalReaction>
</comment>
<dbReference type="GO" id="GO:0017061">
    <property type="term" value="F:S-methyl-5-thioadenosine phosphorylase activity"/>
    <property type="evidence" value="ECO:0007669"/>
    <property type="project" value="UniProtKB-EC"/>
</dbReference>
<sequence length="274" mass="30411">MNNLMDTQWCCHANGIAWEMATAMQQRGFIHGVTGKMGGVSHYPYESLNLALHVGDNPKDVLENRRRLCHTIGCKVTDMTFAKQTHMDHIVAVGPAECGSGAGSYDSALDHTDALMTDHKNMPLFICVADCVPVILYDYKRHACAVIHAGWRGSAANIVTKTVFAMSVVYGSNPQNIFAFIGPSISAAHFEVSRTTALIFKDLGEAYHTCVKDEAERRTVDLWQVNYLQLVEKGIDPAHITVTKQCVFSQERRFFSYRRDGGTTGRMVAFAMLQ</sequence>
<comment type="caution">
    <text evidence="12">The sequence shown here is derived from an EMBL/GenBank/DDBJ whole genome shotgun (WGS) entry which is preliminary data.</text>
</comment>
<dbReference type="GO" id="GO:0005507">
    <property type="term" value="F:copper ion binding"/>
    <property type="evidence" value="ECO:0007669"/>
    <property type="project" value="TreeGrafter"/>
</dbReference>
<dbReference type="NCBIfam" id="TIGR00726">
    <property type="entry name" value="peptidoglycan editing factor PgeF"/>
    <property type="match status" value="1"/>
</dbReference>
<comment type="catalytic activity">
    <reaction evidence="10">
        <text>S-methyl-5'-thioadenosine + phosphate = 5-(methylsulfanyl)-alpha-D-ribose 1-phosphate + adenine</text>
        <dbReference type="Rhea" id="RHEA:11852"/>
        <dbReference type="ChEBI" id="CHEBI:16708"/>
        <dbReference type="ChEBI" id="CHEBI:17509"/>
        <dbReference type="ChEBI" id="CHEBI:43474"/>
        <dbReference type="ChEBI" id="CHEBI:58533"/>
        <dbReference type="EC" id="2.4.2.28"/>
    </reaction>
    <physiologicalReaction direction="left-to-right" evidence="10">
        <dbReference type="Rhea" id="RHEA:11853"/>
    </physiologicalReaction>
</comment>